<organism evidence="6 7">
    <name type="scientific">Marasmius oreades</name>
    <name type="common">fairy-ring Marasmius</name>
    <dbReference type="NCBI Taxonomy" id="181124"/>
    <lineage>
        <taxon>Eukaryota</taxon>
        <taxon>Fungi</taxon>
        <taxon>Dikarya</taxon>
        <taxon>Basidiomycota</taxon>
        <taxon>Agaricomycotina</taxon>
        <taxon>Agaricomycetes</taxon>
        <taxon>Agaricomycetidae</taxon>
        <taxon>Agaricales</taxon>
        <taxon>Marasmiineae</taxon>
        <taxon>Marasmiaceae</taxon>
        <taxon>Marasmius</taxon>
    </lineage>
</organism>
<name>A0A9P7ULG7_9AGAR</name>
<keyword evidence="3" id="KW-0539">Nucleus</keyword>
<evidence type="ECO:0000256" key="2">
    <source>
        <dbReference type="ARBA" id="ARBA00023163"/>
    </source>
</evidence>
<dbReference type="GO" id="GO:0001228">
    <property type="term" value="F:DNA-binding transcription activator activity, RNA polymerase II-specific"/>
    <property type="evidence" value="ECO:0007669"/>
    <property type="project" value="TreeGrafter"/>
</dbReference>
<feature type="compositionally biased region" description="Basic and acidic residues" evidence="4">
    <location>
        <begin position="240"/>
        <end position="252"/>
    </location>
</feature>
<dbReference type="GO" id="GO:0000978">
    <property type="term" value="F:RNA polymerase II cis-regulatory region sequence-specific DNA binding"/>
    <property type="evidence" value="ECO:0007669"/>
    <property type="project" value="TreeGrafter"/>
</dbReference>
<accession>A0A9P7ULG7</accession>
<protein>
    <recommendedName>
        <fullName evidence="5">HMG box domain-containing protein</fullName>
    </recommendedName>
</protein>
<evidence type="ECO:0000313" key="6">
    <source>
        <dbReference type="EMBL" id="KAG7086538.1"/>
    </source>
</evidence>
<proteinExistence type="predicted"/>
<keyword evidence="1 3" id="KW-0238">DNA-binding</keyword>
<dbReference type="SMART" id="SM00398">
    <property type="entry name" value="HMG"/>
    <property type="match status" value="1"/>
</dbReference>
<dbReference type="PANTHER" id="PTHR10270:SF161">
    <property type="entry name" value="SEX-DETERMINING REGION Y PROTEIN"/>
    <property type="match status" value="1"/>
</dbReference>
<dbReference type="Gene3D" id="1.10.30.10">
    <property type="entry name" value="High mobility group box domain"/>
    <property type="match status" value="1"/>
</dbReference>
<evidence type="ECO:0000259" key="5">
    <source>
        <dbReference type="PROSITE" id="PS50118"/>
    </source>
</evidence>
<feature type="compositionally biased region" description="Basic residues" evidence="4">
    <location>
        <begin position="61"/>
        <end position="74"/>
    </location>
</feature>
<keyword evidence="2" id="KW-0804">Transcription</keyword>
<feature type="domain" description="HMG box" evidence="5">
    <location>
        <begin position="77"/>
        <end position="146"/>
    </location>
</feature>
<feature type="region of interest" description="Disordered" evidence="4">
    <location>
        <begin position="151"/>
        <end position="182"/>
    </location>
</feature>
<dbReference type="RefSeq" id="XP_043003009.1">
    <property type="nucleotide sequence ID" value="XM_043159408.1"/>
</dbReference>
<gene>
    <name evidence="6" type="ORF">E1B28_002489</name>
</gene>
<evidence type="ECO:0000313" key="7">
    <source>
        <dbReference type="Proteomes" id="UP001049176"/>
    </source>
</evidence>
<dbReference type="InterPro" id="IPR009071">
    <property type="entry name" value="HMG_box_dom"/>
</dbReference>
<keyword evidence="7" id="KW-1185">Reference proteome</keyword>
<reference evidence="6" key="1">
    <citation type="journal article" date="2021" name="Genome Biol. Evol.">
        <title>The assembled and annotated genome of the fairy-ring fungus Marasmius oreades.</title>
        <authorList>
            <person name="Hiltunen M."/>
            <person name="Ament-Velasquez S.L."/>
            <person name="Johannesson H."/>
        </authorList>
    </citation>
    <scope>NUCLEOTIDE SEQUENCE</scope>
    <source>
        <strain evidence="6">03SP1</strain>
    </source>
</reference>
<sequence length="561" mass="62151">MTVATRPTSSPVTFCENVTPTTYAQTRHSLDHLEDLDLDALNELQSSLLPGFEPCNAGTTTKRRRGPPHRRRSQGHIPRPPNAFMMFRQNFCKSSQFKPGMTDERDSLSRLLGKEWRQLPAEEKSYWDLVARIEKERHKRLYPDYKFKPVHKKRKQVQEPAGSVSKQRISKKRTSPAIDDESGELNFSMDIAKQRELQLERNSYITELYKCGYKTEQLGPFMKRFDAHHRQKALGLSRRPAHEEELDADSHSDSATLFDDGDGYSSTRKLNLDIPSPSGSRISSPATLAYSESSSPAPFTLPTVPRLSSLVPAEGFTGSCSSWGYQQPRRSSSVPLPFGQWEDNLFNPSLTDSTFHSTYPAPPLSPPPMSIMHPGFCPSEMDPEYTPMSIEHRCLIGERRASSAGGMRRSWGSLSKLSPSSTYGQEDFSTNRNGNQWGWMQGTDGGMFNNGELPEVEPGLFQPNFDLSAGGLGLSSVSPHLDGAVSPLDAPSPLDSLPLSFNAEEVQIIAPQPVSPVPLQTFDALGFLDSGDSSAMVDAIMNAEFVDASEDGLVFPLEVTN</sequence>
<evidence type="ECO:0000256" key="4">
    <source>
        <dbReference type="SAM" id="MobiDB-lite"/>
    </source>
</evidence>
<comment type="caution">
    <text evidence="6">The sequence shown here is derived from an EMBL/GenBank/DDBJ whole genome shotgun (WGS) entry which is preliminary data.</text>
</comment>
<feature type="region of interest" description="Disordered" evidence="4">
    <location>
        <begin position="234"/>
        <end position="296"/>
    </location>
</feature>
<dbReference type="InterPro" id="IPR050140">
    <property type="entry name" value="SRY-related_HMG-box_TF-like"/>
</dbReference>
<dbReference type="Pfam" id="PF00505">
    <property type="entry name" value="HMG_box"/>
    <property type="match status" value="1"/>
</dbReference>
<dbReference type="Proteomes" id="UP001049176">
    <property type="component" value="Chromosome 10"/>
</dbReference>
<dbReference type="EMBL" id="CM032190">
    <property type="protein sequence ID" value="KAG7086538.1"/>
    <property type="molecule type" value="Genomic_DNA"/>
</dbReference>
<feature type="region of interest" description="Disordered" evidence="4">
    <location>
        <begin position="51"/>
        <end position="82"/>
    </location>
</feature>
<dbReference type="PANTHER" id="PTHR10270">
    <property type="entry name" value="SOX TRANSCRIPTION FACTOR"/>
    <property type="match status" value="1"/>
</dbReference>
<dbReference type="GO" id="GO:0005634">
    <property type="term" value="C:nucleus"/>
    <property type="evidence" value="ECO:0007669"/>
    <property type="project" value="UniProtKB-UniRule"/>
</dbReference>
<dbReference type="PROSITE" id="PS50118">
    <property type="entry name" value="HMG_BOX_2"/>
    <property type="match status" value="1"/>
</dbReference>
<dbReference type="GeneID" id="66071565"/>
<feature type="DNA-binding region" description="HMG box" evidence="3">
    <location>
        <begin position="77"/>
        <end position="146"/>
    </location>
</feature>
<feature type="compositionally biased region" description="Low complexity" evidence="4">
    <location>
        <begin position="274"/>
        <end position="285"/>
    </location>
</feature>
<dbReference type="SUPFAM" id="SSF47095">
    <property type="entry name" value="HMG-box"/>
    <property type="match status" value="1"/>
</dbReference>
<dbReference type="GO" id="GO:0030154">
    <property type="term" value="P:cell differentiation"/>
    <property type="evidence" value="ECO:0007669"/>
    <property type="project" value="TreeGrafter"/>
</dbReference>
<dbReference type="CDD" id="cd01389">
    <property type="entry name" value="HMG-box_ROX1-like"/>
    <property type="match status" value="1"/>
</dbReference>
<dbReference type="OrthoDB" id="6247875at2759"/>
<dbReference type="InterPro" id="IPR036910">
    <property type="entry name" value="HMG_box_dom_sf"/>
</dbReference>
<evidence type="ECO:0000256" key="1">
    <source>
        <dbReference type="ARBA" id="ARBA00023125"/>
    </source>
</evidence>
<evidence type="ECO:0000256" key="3">
    <source>
        <dbReference type="PROSITE-ProRule" id="PRU00267"/>
    </source>
</evidence>
<dbReference type="AlphaFoldDB" id="A0A9P7ULG7"/>
<dbReference type="KEGG" id="more:E1B28_002489"/>